<dbReference type="EMBL" id="LELK01000001">
    <property type="protein sequence ID" value="KMM39047.1"/>
    <property type="molecule type" value="Genomic_DNA"/>
</dbReference>
<keyword evidence="6 8" id="KW-1133">Transmembrane helix</keyword>
<protein>
    <submittedName>
        <fullName evidence="9">Membrane protein</fullName>
    </submittedName>
</protein>
<keyword evidence="4" id="KW-1003">Cell membrane</keyword>
<evidence type="ECO:0000256" key="1">
    <source>
        <dbReference type="ARBA" id="ARBA00004651"/>
    </source>
</evidence>
<evidence type="ECO:0000256" key="8">
    <source>
        <dbReference type="SAM" id="Phobius"/>
    </source>
</evidence>
<dbReference type="Pfam" id="PF01594">
    <property type="entry name" value="AI-2E_transport"/>
    <property type="match status" value="1"/>
</dbReference>
<sequence length="367" mass="40714">MQQSRLFRFFVWLLLIFTVIWVGSRIDFIFRPLVILVTTLAFPIIAAGVFYYILRPVIALLEKWKIPRPLGILIVYLALAGGMTGLVISIGPVLVDQFNSLVKGAPNLISDLQRAISDWERNPYIARLLQSDMVDIKGLTERISGSIGEISSSFGNYIFSILNVVTNVLIGIVLLPFILFFMLKDGKKLMPSLLRVVPKEHRKEGAKILEDMDDALSGFIQGQLIVSLFIGTFVYIWYVIIDLEYALILALIALFLNVVPFIGPIIGTAPGVIVGLIQSPLTALWVVLGVIVIQQIESNLVSPLVMGKRLDIHPLTIILLLLVASSLAGFLGLILAIPTYAVLKVIFTHSYRLIKLQQRGKHATRSS</sequence>
<keyword evidence="5 8" id="KW-0812">Transmembrane</keyword>
<dbReference type="OrthoDB" id="9793390at2"/>
<dbReference type="GO" id="GO:0005886">
    <property type="term" value="C:plasma membrane"/>
    <property type="evidence" value="ECO:0007669"/>
    <property type="project" value="UniProtKB-SubCell"/>
</dbReference>
<accession>A0A0J6FXG1</accession>
<organism evidence="9 10">
    <name type="scientific">Guptibacillus hwajinpoensis</name>
    <dbReference type="NCBI Taxonomy" id="208199"/>
    <lineage>
        <taxon>Bacteria</taxon>
        <taxon>Bacillati</taxon>
        <taxon>Bacillota</taxon>
        <taxon>Bacilli</taxon>
        <taxon>Bacillales</taxon>
        <taxon>Guptibacillaceae</taxon>
        <taxon>Guptibacillus</taxon>
    </lineage>
</organism>
<evidence type="ECO:0000256" key="4">
    <source>
        <dbReference type="ARBA" id="ARBA00022475"/>
    </source>
</evidence>
<name>A0A0J6FXG1_9BACL</name>
<dbReference type="AlphaFoldDB" id="A0A0J6FXG1"/>
<dbReference type="PANTHER" id="PTHR21716:SF53">
    <property type="entry name" value="PERMEASE PERM-RELATED"/>
    <property type="match status" value="1"/>
</dbReference>
<feature type="transmembrane region" description="Helical" evidence="8">
    <location>
        <begin position="316"/>
        <end position="343"/>
    </location>
</feature>
<feature type="transmembrane region" description="Helical" evidence="8">
    <location>
        <begin position="157"/>
        <end position="183"/>
    </location>
</feature>
<feature type="transmembrane region" description="Helical" evidence="8">
    <location>
        <begin position="29"/>
        <end position="53"/>
    </location>
</feature>
<keyword evidence="10" id="KW-1185">Reference proteome</keyword>
<dbReference type="PATRIC" id="fig|157733.3.peg.3742"/>
<evidence type="ECO:0000256" key="2">
    <source>
        <dbReference type="ARBA" id="ARBA00009773"/>
    </source>
</evidence>
<gene>
    <name evidence="9" type="ORF">AB986_07380</name>
</gene>
<proteinExistence type="inferred from homology"/>
<keyword evidence="7 8" id="KW-0472">Membrane</keyword>
<evidence type="ECO:0000256" key="7">
    <source>
        <dbReference type="ARBA" id="ARBA00023136"/>
    </source>
</evidence>
<feature type="transmembrane region" description="Helical" evidence="8">
    <location>
        <begin position="216"/>
        <end position="240"/>
    </location>
</feature>
<dbReference type="PANTHER" id="PTHR21716">
    <property type="entry name" value="TRANSMEMBRANE PROTEIN"/>
    <property type="match status" value="1"/>
</dbReference>
<feature type="transmembrane region" description="Helical" evidence="8">
    <location>
        <begin position="7"/>
        <end position="23"/>
    </location>
</feature>
<dbReference type="STRING" id="157733.AB986_07380"/>
<reference evidence="9" key="1">
    <citation type="submission" date="2015-06" db="EMBL/GenBank/DDBJ databases">
        <authorList>
            <person name="Liu B."/>
            <person name="Wang J."/>
            <person name="Zhu Y."/>
            <person name="Liu G."/>
            <person name="Chen Q."/>
            <person name="Zheng C."/>
            <person name="Che J."/>
            <person name="Ge C."/>
            <person name="Shi H."/>
            <person name="Pan Z."/>
            <person name="Liu X."/>
        </authorList>
    </citation>
    <scope>NUCLEOTIDE SEQUENCE [LARGE SCALE GENOMIC DNA]</scope>
    <source>
        <strain evidence="9">DSM 16346</strain>
    </source>
</reference>
<evidence type="ECO:0000256" key="5">
    <source>
        <dbReference type="ARBA" id="ARBA00022692"/>
    </source>
</evidence>
<dbReference type="GO" id="GO:0055085">
    <property type="term" value="P:transmembrane transport"/>
    <property type="evidence" value="ECO:0007669"/>
    <property type="project" value="TreeGrafter"/>
</dbReference>
<comment type="similarity">
    <text evidence="2">Belongs to the autoinducer-2 exporter (AI-2E) (TC 2.A.86) family.</text>
</comment>
<evidence type="ECO:0000313" key="10">
    <source>
        <dbReference type="Proteomes" id="UP000035996"/>
    </source>
</evidence>
<evidence type="ECO:0000313" key="9">
    <source>
        <dbReference type="EMBL" id="KMM39047.1"/>
    </source>
</evidence>
<dbReference type="Proteomes" id="UP000035996">
    <property type="component" value="Unassembled WGS sequence"/>
</dbReference>
<feature type="transmembrane region" description="Helical" evidence="8">
    <location>
        <begin position="73"/>
        <end position="95"/>
    </location>
</feature>
<evidence type="ECO:0000256" key="3">
    <source>
        <dbReference type="ARBA" id="ARBA00022448"/>
    </source>
</evidence>
<comment type="subcellular location">
    <subcellularLocation>
        <location evidence="1">Cell membrane</location>
        <topology evidence="1">Multi-pass membrane protein</topology>
    </subcellularLocation>
</comment>
<dbReference type="InterPro" id="IPR002549">
    <property type="entry name" value="AI-2E-like"/>
</dbReference>
<feature type="transmembrane region" description="Helical" evidence="8">
    <location>
        <begin position="246"/>
        <end position="266"/>
    </location>
</feature>
<comment type="caution">
    <text evidence="9">The sequence shown here is derived from an EMBL/GenBank/DDBJ whole genome shotgun (WGS) entry which is preliminary data.</text>
</comment>
<evidence type="ECO:0000256" key="6">
    <source>
        <dbReference type="ARBA" id="ARBA00022989"/>
    </source>
</evidence>
<keyword evidence="3" id="KW-0813">Transport</keyword>
<dbReference type="RefSeq" id="WP_048310217.1">
    <property type="nucleotide sequence ID" value="NZ_CP119526.1"/>
</dbReference>
<feature type="transmembrane region" description="Helical" evidence="8">
    <location>
        <begin position="273"/>
        <end position="296"/>
    </location>
</feature>